<evidence type="ECO:0000313" key="2">
    <source>
        <dbReference type="Proteomes" id="UP000434957"/>
    </source>
</evidence>
<protein>
    <submittedName>
        <fullName evidence="1">Uncharacterized protein</fullName>
    </submittedName>
</protein>
<evidence type="ECO:0000313" key="1">
    <source>
        <dbReference type="EMBL" id="KAE9349066.1"/>
    </source>
</evidence>
<gene>
    <name evidence="1" type="ORF">PR003_g6076</name>
</gene>
<accession>A0A6A4FHN9</accession>
<dbReference type="Proteomes" id="UP000434957">
    <property type="component" value="Unassembled WGS sequence"/>
</dbReference>
<organism evidence="1 2">
    <name type="scientific">Phytophthora rubi</name>
    <dbReference type="NCBI Taxonomy" id="129364"/>
    <lineage>
        <taxon>Eukaryota</taxon>
        <taxon>Sar</taxon>
        <taxon>Stramenopiles</taxon>
        <taxon>Oomycota</taxon>
        <taxon>Peronosporomycetes</taxon>
        <taxon>Peronosporales</taxon>
        <taxon>Peronosporaceae</taxon>
        <taxon>Phytophthora</taxon>
    </lineage>
</organism>
<reference evidence="1 2" key="1">
    <citation type="submission" date="2018-08" db="EMBL/GenBank/DDBJ databases">
        <title>Genomic investigation of the strawberry pathogen Phytophthora fragariae indicates pathogenicity is determined by transcriptional variation in three key races.</title>
        <authorList>
            <person name="Adams T.M."/>
            <person name="Armitage A.D."/>
            <person name="Sobczyk M.K."/>
            <person name="Bates H.J."/>
            <person name="Dunwell J.M."/>
            <person name="Nellist C.F."/>
            <person name="Harrison R.J."/>
        </authorList>
    </citation>
    <scope>NUCLEOTIDE SEQUENCE [LARGE SCALE GENOMIC DNA]</scope>
    <source>
        <strain evidence="1 2">SCRP333</strain>
    </source>
</reference>
<dbReference type="EMBL" id="QXFT01000264">
    <property type="protein sequence ID" value="KAE9349066.1"/>
    <property type="molecule type" value="Genomic_DNA"/>
</dbReference>
<proteinExistence type="predicted"/>
<name>A0A6A4FHN9_9STRA</name>
<sequence length="192" mass="22110">MKDFPESTPPCLTDADVKAASPENRLTIPKEIMVWRKADAAIRHVLNMTPPNSFLSCLPDDARNLEVCVIWQHLERKFENGDAGRLMAWSNRWNRILNSNWKDTMNRFSSLNQARNEMNRKSKKLIGKEMMTETMMCVQVLAQLPSEIWVSSIELTEEAFTAEKVEVALNKLFGDRSKTGSLEVAMRRQWHA</sequence>
<comment type="caution">
    <text evidence="1">The sequence shown here is derived from an EMBL/GenBank/DDBJ whole genome shotgun (WGS) entry which is preliminary data.</text>
</comment>
<keyword evidence="2" id="KW-1185">Reference proteome</keyword>
<dbReference type="AlphaFoldDB" id="A0A6A4FHN9"/>